<proteinExistence type="predicted"/>
<keyword evidence="3" id="KW-1185">Reference proteome</keyword>
<organism evidence="2 3">
    <name type="scientific">Nocardia albiluteola</name>
    <dbReference type="NCBI Taxonomy" id="2842303"/>
    <lineage>
        <taxon>Bacteria</taxon>
        <taxon>Bacillati</taxon>
        <taxon>Actinomycetota</taxon>
        <taxon>Actinomycetes</taxon>
        <taxon>Mycobacteriales</taxon>
        <taxon>Nocardiaceae</taxon>
        <taxon>Nocardia</taxon>
    </lineage>
</organism>
<dbReference type="Pfam" id="PF13561">
    <property type="entry name" value="adh_short_C2"/>
    <property type="match status" value="1"/>
</dbReference>
<accession>A0ABS6B887</accession>
<evidence type="ECO:0000313" key="3">
    <source>
        <dbReference type="Proteomes" id="UP000733379"/>
    </source>
</evidence>
<dbReference type="Proteomes" id="UP000733379">
    <property type="component" value="Unassembled WGS sequence"/>
</dbReference>
<feature type="region of interest" description="Disordered" evidence="1">
    <location>
        <begin position="1"/>
        <end position="28"/>
    </location>
</feature>
<dbReference type="SUPFAM" id="SSF51735">
    <property type="entry name" value="NAD(P)-binding Rossmann-fold domains"/>
    <property type="match status" value="1"/>
</dbReference>
<protein>
    <submittedName>
        <fullName evidence="2">SDR family oxidoreductase</fullName>
    </submittedName>
</protein>
<dbReference type="InterPro" id="IPR036291">
    <property type="entry name" value="NAD(P)-bd_dom_sf"/>
</dbReference>
<dbReference type="EMBL" id="JAHKNI010000010">
    <property type="protein sequence ID" value="MBU3065413.1"/>
    <property type="molecule type" value="Genomic_DNA"/>
</dbReference>
<dbReference type="Gene3D" id="3.40.50.720">
    <property type="entry name" value="NAD(P)-binding Rossmann-like Domain"/>
    <property type="match status" value="1"/>
</dbReference>
<evidence type="ECO:0000313" key="2">
    <source>
        <dbReference type="EMBL" id="MBU3065413.1"/>
    </source>
</evidence>
<evidence type="ECO:0000256" key="1">
    <source>
        <dbReference type="SAM" id="MobiDB-lite"/>
    </source>
</evidence>
<reference evidence="2 3" key="1">
    <citation type="submission" date="2021-06" db="EMBL/GenBank/DDBJ databases">
        <title>Actinomycetes sequencing.</title>
        <authorList>
            <person name="Shan Q."/>
        </authorList>
    </citation>
    <scope>NUCLEOTIDE SEQUENCE [LARGE SCALE GENOMIC DNA]</scope>
    <source>
        <strain evidence="2 3">NEAU-G5</strain>
    </source>
</reference>
<dbReference type="InterPro" id="IPR002347">
    <property type="entry name" value="SDR_fam"/>
</dbReference>
<comment type="caution">
    <text evidence="2">The sequence shown here is derived from an EMBL/GenBank/DDBJ whole genome shotgun (WGS) entry which is preliminary data.</text>
</comment>
<name>A0ABS6B887_9NOCA</name>
<sequence>MRNAMSRMSPQPRCRPAASRTPRAGRRSIAIETSGLRRRLAELAEQSGGDIDSARREFADTFRIPSGRPGTAAEVAELVAFLASNRARYITGTVQVIDGG</sequence>
<gene>
    <name evidence="2" type="ORF">KO481_28280</name>
</gene>